<evidence type="ECO:0000313" key="3">
    <source>
        <dbReference type="Proteomes" id="UP000054485"/>
    </source>
</evidence>
<proteinExistence type="predicted"/>
<accession>A0A0D0AXU7</accession>
<feature type="region of interest" description="Disordered" evidence="1">
    <location>
        <begin position="102"/>
        <end position="130"/>
    </location>
</feature>
<evidence type="ECO:0000313" key="2">
    <source>
        <dbReference type="EMBL" id="KIK42634.1"/>
    </source>
</evidence>
<dbReference type="InParanoid" id="A0A0D0AXU7"/>
<evidence type="ECO:0000256" key="1">
    <source>
        <dbReference type="SAM" id="MobiDB-lite"/>
    </source>
</evidence>
<name>A0A0D0AXU7_9AGAM</name>
<gene>
    <name evidence="2" type="ORF">CY34DRAFT_134065</name>
</gene>
<dbReference type="HOGENOM" id="CLU_1939504_0_0_1"/>
<reference evidence="2 3" key="1">
    <citation type="submission" date="2014-04" db="EMBL/GenBank/DDBJ databases">
        <authorList>
            <consortium name="DOE Joint Genome Institute"/>
            <person name="Kuo A."/>
            <person name="Ruytinx J."/>
            <person name="Rineau F."/>
            <person name="Colpaert J."/>
            <person name="Kohler A."/>
            <person name="Nagy L.G."/>
            <person name="Floudas D."/>
            <person name="Copeland A."/>
            <person name="Barry K.W."/>
            <person name="Cichocki N."/>
            <person name="Veneault-Fourrey C."/>
            <person name="LaButti K."/>
            <person name="Lindquist E.A."/>
            <person name="Lipzen A."/>
            <person name="Lundell T."/>
            <person name="Morin E."/>
            <person name="Murat C."/>
            <person name="Sun H."/>
            <person name="Tunlid A."/>
            <person name="Henrissat B."/>
            <person name="Grigoriev I.V."/>
            <person name="Hibbett D.S."/>
            <person name="Martin F."/>
            <person name="Nordberg H.P."/>
            <person name="Cantor M.N."/>
            <person name="Hua S.X."/>
        </authorList>
    </citation>
    <scope>NUCLEOTIDE SEQUENCE [LARGE SCALE GENOMIC DNA]</scope>
    <source>
        <strain evidence="2 3">UH-Slu-Lm8-n1</strain>
    </source>
</reference>
<sequence>MFVARLSNRTTSHSVIAYSVDRPARRSLNVNSTITCDGWPINHRVVMSLLSRQCFRCCHDGRHAKHLCHDQAHGNLLIDTIGIWKNWGLSLRHQLGDSLAKGSPTFPARSREARRGKSVHDGGTSLRSIV</sequence>
<dbReference type="AlphaFoldDB" id="A0A0D0AXU7"/>
<organism evidence="2 3">
    <name type="scientific">Suillus luteus UH-Slu-Lm8-n1</name>
    <dbReference type="NCBI Taxonomy" id="930992"/>
    <lineage>
        <taxon>Eukaryota</taxon>
        <taxon>Fungi</taxon>
        <taxon>Dikarya</taxon>
        <taxon>Basidiomycota</taxon>
        <taxon>Agaricomycotina</taxon>
        <taxon>Agaricomycetes</taxon>
        <taxon>Agaricomycetidae</taxon>
        <taxon>Boletales</taxon>
        <taxon>Suillineae</taxon>
        <taxon>Suillaceae</taxon>
        <taxon>Suillus</taxon>
    </lineage>
</organism>
<dbReference type="Proteomes" id="UP000054485">
    <property type="component" value="Unassembled WGS sequence"/>
</dbReference>
<reference evidence="3" key="2">
    <citation type="submission" date="2015-01" db="EMBL/GenBank/DDBJ databases">
        <title>Evolutionary Origins and Diversification of the Mycorrhizal Mutualists.</title>
        <authorList>
            <consortium name="DOE Joint Genome Institute"/>
            <consortium name="Mycorrhizal Genomics Consortium"/>
            <person name="Kohler A."/>
            <person name="Kuo A."/>
            <person name="Nagy L.G."/>
            <person name="Floudas D."/>
            <person name="Copeland A."/>
            <person name="Barry K.W."/>
            <person name="Cichocki N."/>
            <person name="Veneault-Fourrey C."/>
            <person name="LaButti K."/>
            <person name="Lindquist E.A."/>
            <person name="Lipzen A."/>
            <person name="Lundell T."/>
            <person name="Morin E."/>
            <person name="Murat C."/>
            <person name="Riley R."/>
            <person name="Ohm R."/>
            <person name="Sun H."/>
            <person name="Tunlid A."/>
            <person name="Henrissat B."/>
            <person name="Grigoriev I.V."/>
            <person name="Hibbett D.S."/>
            <person name="Martin F."/>
        </authorList>
    </citation>
    <scope>NUCLEOTIDE SEQUENCE [LARGE SCALE GENOMIC DNA]</scope>
    <source>
        <strain evidence="3">UH-Slu-Lm8-n1</strain>
    </source>
</reference>
<protein>
    <submittedName>
        <fullName evidence="2">Uncharacterized protein</fullName>
    </submittedName>
</protein>
<keyword evidence="3" id="KW-1185">Reference proteome</keyword>
<feature type="compositionally biased region" description="Basic and acidic residues" evidence="1">
    <location>
        <begin position="109"/>
        <end position="120"/>
    </location>
</feature>
<dbReference type="EMBL" id="KN835233">
    <property type="protein sequence ID" value="KIK42634.1"/>
    <property type="molecule type" value="Genomic_DNA"/>
</dbReference>